<dbReference type="Gene3D" id="3.10.180.10">
    <property type="entry name" value="2,3-Dihydroxybiphenyl 1,2-Dioxygenase, domain 1"/>
    <property type="match status" value="1"/>
</dbReference>
<proteinExistence type="predicted"/>
<dbReference type="PANTHER" id="PTHR36503:SF2">
    <property type="entry name" value="BLR2408 PROTEIN"/>
    <property type="match status" value="1"/>
</dbReference>
<evidence type="ECO:0000313" key="2">
    <source>
        <dbReference type="EMBL" id="MDQ1109997.1"/>
    </source>
</evidence>
<dbReference type="SUPFAM" id="SSF54593">
    <property type="entry name" value="Glyoxalase/Bleomycin resistance protein/Dihydroxybiphenyl dioxygenase"/>
    <property type="match status" value="1"/>
</dbReference>
<dbReference type="AlphaFoldDB" id="A0AAP5EB53"/>
<gene>
    <name evidence="2" type="ORF">QE424_003156</name>
</gene>
<protein>
    <submittedName>
        <fullName evidence="2">Lactoylglutathione lyase</fullName>
    </submittedName>
</protein>
<dbReference type="Proteomes" id="UP001226084">
    <property type="component" value="Unassembled WGS sequence"/>
</dbReference>
<keyword evidence="2" id="KW-0456">Lyase</keyword>
<accession>A0AAP5EB53</accession>
<feature type="domain" description="VOC" evidence="1">
    <location>
        <begin position="6"/>
        <end position="130"/>
    </location>
</feature>
<dbReference type="InterPro" id="IPR029068">
    <property type="entry name" value="Glyas_Bleomycin-R_OHBP_Dase"/>
</dbReference>
<dbReference type="GO" id="GO:0016829">
    <property type="term" value="F:lyase activity"/>
    <property type="evidence" value="ECO:0007669"/>
    <property type="project" value="UniProtKB-KW"/>
</dbReference>
<evidence type="ECO:0000259" key="1">
    <source>
        <dbReference type="PROSITE" id="PS51819"/>
    </source>
</evidence>
<reference evidence="2" key="1">
    <citation type="submission" date="2023-07" db="EMBL/GenBank/DDBJ databases">
        <title>Functional and genomic diversity of the sorghum phyllosphere microbiome.</title>
        <authorList>
            <person name="Shade A."/>
        </authorList>
    </citation>
    <scope>NUCLEOTIDE SEQUENCE</scope>
    <source>
        <strain evidence="2">SORGH_AS_0457</strain>
    </source>
</reference>
<organism evidence="2 3">
    <name type="scientific">Stenotrophomonas rhizophila</name>
    <dbReference type="NCBI Taxonomy" id="216778"/>
    <lineage>
        <taxon>Bacteria</taxon>
        <taxon>Pseudomonadati</taxon>
        <taxon>Pseudomonadota</taxon>
        <taxon>Gammaproteobacteria</taxon>
        <taxon>Lysobacterales</taxon>
        <taxon>Lysobacteraceae</taxon>
        <taxon>Stenotrophomonas</taxon>
    </lineage>
</organism>
<sequence length="135" mass="15087">MSDTPQMIFVNLPVRDLDRSKAFFTALGFTPNLTYTDDKAASFNISDTIMLMLLLEPFFATFINRPIADARKQAQVILALSSPSRPAVDETLEKVLKAGGSEPTPPRDYGFMYQRSFEDLDGHLWEVAHMDGEPG</sequence>
<dbReference type="RefSeq" id="WP_307107520.1">
    <property type="nucleotide sequence ID" value="NZ_JAUTAS010000001.1"/>
</dbReference>
<evidence type="ECO:0000313" key="3">
    <source>
        <dbReference type="Proteomes" id="UP001226084"/>
    </source>
</evidence>
<dbReference type="PANTHER" id="PTHR36503">
    <property type="entry name" value="BLR2520 PROTEIN"/>
    <property type="match status" value="1"/>
</dbReference>
<dbReference type="InterPro" id="IPR037523">
    <property type="entry name" value="VOC_core"/>
</dbReference>
<name>A0AAP5EB53_9GAMM</name>
<dbReference type="InterPro" id="IPR004360">
    <property type="entry name" value="Glyas_Fos-R_dOase_dom"/>
</dbReference>
<dbReference type="Pfam" id="PF00903">
    <property type="entry name" value="Glyoxalase"/>
    <property type="match status" value="1"/>
</dbReference>
<dbReference type="EMBL" id="JAUTAS010000001">
    <property type="protein sequence ID" value="MDQ1109997.1"/>
    <property type="molecule type" value="Genomic_DNA"/>
</dbReference>
<comment type="caution">
    <text evidence="2">The sequence shown here is derived from an EMBL/GenBank/DDBJ whole genome shotgun (WGS) entry which is preliminary data.</text>
</comment>
<dbReference type="PROSITE" id="PS51819">
    <property type="entry name" value="VOC"/>
    <property type="match status" value="1"/>
</dbReference>